<dbReference type="SUPFAM" id="SSF116842">
    <property type="entry name" value="XseB-like"/>
    <property type="match status" value="1"/>
</dbReference>
<accession>A0ABS9CKL7</accession>
<sequence>MVKKKLSFEDAMARLREITETLERGSVTLEESVKLFSEGAELSQLCYETLGAAEQKITELSKICADTEEA</sequence>
<dbReference type="HAMAP" id="MF_00337">
    <property type="entry name" value="Exonuc_7_S"/>
    <property type="match status" value="1"/>
</dbReference>
<comment type="function">
    <text evidence="6">Bidirectionally degrades single-stranded DNA into large acid-insoluble oligonucleotides, which are then degraded further into small acid-soluble oligonucleotides.</text>
</comment>
<comment type="subcellular location">
    <subcellularLocation>
        <location evidence="6">Cytoplasm</location>
    </subcellularLocation>
</comment>
<dbReference type="PANTHER" id="PTHR34137">
    <property type="entry name" value="EXODEOXYRIBONUCLEASE 7 SMALL SUBUNIT"/>
    <property type="match status" value="1"/>
</dbReference>
<gene>
    <name evidence="6 7" type="primary">xseB</name>
    <name evidence="7" type="ORF">JQM67_03610</name>
</gene>
<dbReference type="NCBIfam" id="TIGR01280">
    <property type="entry name" value="xseB"/>
    <property type="match status" value="1"/>
</dbReference>
<name>A0ABS9CKL7_9FIRM</name>
<proteinExistence type="inferred from homology"/>
<evidence type="ECO:0000256" key="5">
    <source>
        <dbReference type="ARBA" id="ARBA00022839"/>
    </source>
</evidence>
<dbReference type="Pfam" id="PF02609">
    <property type="entry name" value="Exonuc_VII_S"/>
    <property type="match status" value="1"/>
</dbReference>
<evidence type="ECO:0000256" key="2">
    <source>
        <dbReference type="ARBA" id="ARBA00022490"/>
    </source>
</evidence>
<evidence type="ECO:0000313" key="8">
    <source>
        <dbReference type="Proteomes" id="UP001299220"/>
    </source>
</evidence>
<evidence type="ECO:0000256" key="3">
    <source>
        <dbReference type="ARBA" id="ARBA00022722"/>
    </source>
</evidence>
<comment type="catalytic activity">
    <reaction evidence="6">
        <text>Exonucleolytic cleavage in either 5'- to 3'- or 3'- to 5'-direction to yield nucleoside 5'-phosphates.</text>
        <dbReference type="EC" id="3.1.11.6"/>
    </reaction>
</comment>
<dbReference type="Gene3D" id="1.10.287.1040">
    <property type="entry name" value="Exonuclease VII, small subunit"/>
    <property type="match status" value="1"/>
</dbReference>
<dbReference type="InterPro" id="IPR003761">
    <property type="entry name" value="Exonuc_VII_S"/>
</dbReference>
<comment type="caution">
    <text evidence="7">The sequence shown here is derived from an EMBL/GenBank/DDBJ whole genome shotgun (WGS) entry which is preliminary data.</text>
</comment>
<evidence type="ECO:0000256" key="4">
    <source>
        <dbReference type="ARBA" id="ARBA00022801"/>
    </source>
</evidence>
<dbReference type="RefSeq" id="WP_235322687.1">
    <property type="nucleotide sequence ID" value="NZ_JAFBIT010000001.1"/>
</dbReference>
<comment type="similarity">
    <text evidence="1 6">Belongs to the XseB family.</text>
</comment>
<keyword evidence="3 6" id="KW-0540">Nuclease</keyword>
<organism evidence="7 8">
    <name type="scientific">Anaeromassilibacillus senegalensis</name>
    <dbReference type="NCBI Taxonomy" id="1673717"/>
    <lineage>
        <taxon>Bacteria</taxon>
        <taxon>Bacillati</taxon>
        <taxon>Bacillota</taxon>
        <taxon>Clostridia</taxon>
        <taxon>Eubacteriales</taxon>
        <taxon>Acutalibacteraceae</taxon>
        <taxon>Anaeromassilibacillus</taxon>
    </lineage>
</organism>
<keyword evidence="8" id="KW-1185">Reference proteome</keyword>
<dbReference type="EMBL" id="JAFBIT010000001">
    <property type="protein sequence ID" value="MCF2651680.1"/>
    <property type="molecule type" value="Genomic_DNA"/>
</dbReference>
<reference evidence="7 8" key="1">
    <citation type="submission" date="2020-12" db="EMBL/GenBank/DDBJ databases">
        <title>Whole genome sequences of gut porcine anaerobes.</title>
        <authorList>
            <person name="Kubasova T."/>
            <person name="Jahodarova E."/>
            <person name="Rychlik I."/>
        </authorList>
    </citation>
    <scope>NUCLEOTIDE SEQUENCE [LARGE SCALE GENOMIC DNA]</scope>
    <source>
        <strain evidence="7 8">An867</strain>
    </source>
</reference>
<dbReference type="GO" id="GO:0008855">
    <property type="term" value="F:exodeoxyribonuclease VII activity"/>
    <property type="evidence" value="ECO:0007669"/>
    <property type="project" value="UniProtKB-EC"/>
</dbReference>
<dbReference type="InterPro" id="IPR037004">
    <property type="entry name" value="Exonuc_VII_ssu_sf"/>
</dbReference>
<comment type="subunit">
    <text evidence="6">Heterooligomer composed of large and small subunits.</text>
</comment>
<keyword evidence="2 6" id="KW-0963">Cytoplasm</keyword>
<keyword evidence="4 6" id="KW-0378">Hydrolase</keyword>
<protein>
    <recommendedName>
        <fullName evidence="6">Exodeoxyribonuclease 7 small subunit</fullName>
        <ecNumber evidence="6">3.1.11.6</ecNumber>
    </recommendedName>
    <alternativeName>
        <fullName evidence="6">Exodeoxyribonuclease VII small subunit</fullName>
        <shortName evidence="6">Exonuclease VII small subunit</shortName>
    </alternativeName>
</protein>
<dbReference type="Proteomes" id="UP001299220">
    <property type="component" value="Unassembled WGS sequence"/>
</dbReference>
<keyword evidence="5 6" id="KW-0269">Exonuclease</keyword>
<dbReference type="EC" id="3.1.11.6" evidence="6"/>
<dbReference type="PANTHER" id="PTHR34137:SF1">
    <property type="entry name" value="EXODEOXYRIBONUCLEASE 7 SMALL SUBUNIT"/>
    <property type="match status" value="1"/>
</dbReference>
<evidence type="ECO:0000313" key="7">
    <source>
        <dbReference type="EMBL" id="MCF2651680.1"/>
    </source>
</evidence>
<dbReference type="PIRSF" id="PIRSF006488">
    <property type="entry name" value="Exonuc_VII_S"/>
    <property type="match status" value="1"/>
</dbReference>
<evidence type="ECO:0000256" key="1">
    <source>
        <dbReference type="ARBA" id="ARBA00009998"/>
    </source>
</evidence>
<evidence type="ECO:0000256" key="6">
    <source>
        <dbReference type="HAMAP-Rule" id="MF_00337"/>
    </source>
</evidence>